<reference evidence="5 6" key="1">
    <citation type="submission" date="2017-09" db="EMBL/GenBank/DDBJ databases">
        <title>Depth-based differentiation of microbial function through sediment-hosted aquifers and enrichment of novel symbionts in the deep terrestrial subsurface.</title>
        <authorList>
            <person name="Probst A.J."/>
            <person name="Ladd B."/>
            <person name="Jarett J.K."/>
            <person name="Geller-Mcgrath D.E."/>
            <person name="Sieber C.M."/>
            <person name="Emerson J.B."/>
            <person name="Anantharaman K."/>
            <person name="Thomas B.C."/>
            <person name="Malmstrom R."/>
            <person name="Stieglmeier M."/>
            <person name="Klingl A."/>
            <person name="Woyke T."/>
            <person name="Ryan C.M."/>
            <person name="Banfield J.F."/>
        </authorList>
    </citation>
    <scope>NUCLEOTIDE SEQUENCE [LARGE SCALE GENOMIC DNA]</scope>
    <source>
        <strain evidence="5">CG11_big_fil_rev_8_21_14_0_20_39_10</strain>
    </source>
</reference>
<dbReference type="GO" id="GO:0005975">
    <property type="term" value="P:carbohydrate metabolic process"/>
    <property type="evidence" value="ECO:0007669"/>
    <property type="project" value="InterPro"/>
</dbReference>
<feature type="transmembrane region" description="Helical" evidence="3">
    <location>
        <begin position="12"/>
        <end position="35"/>
    </location>
</feature>
<dbReference type="GO" id="GO:0005576">
    <property type="term" value="C:extracellular region"/>
    <property type="evidence" value="ECO:0007669"/>
    <property type="project" value="UniProtKB-SubCell"/>
</dbReference>
<evidence type="ECO:0000256" key="2">
    <source>
        <dbReference type="ARBA" id="ARBA00022729"/>
    </source>
</evidence>
<dbReference type="AlphaFoldDB" id="A0A2M6K7V7"/>
<dbReference type="PANTHER" id="PTHR34216:SF3">
    <property type="entry name" value="POLY-BETA-1,6-N-ACETYL-D-GLUCOSAMINE N-DEACETYLASE"/>
    <property type="match status" value="1"/>
</dbReference>
<evidence type="ECO:0000256" key="1">
    <source>
        <dbReference type="ARBA" id="ARBA00004613"/>
    </source>
</evidence>
<comment type="caution">
    <text evidence="5">The sequence shown here is derived from an EMBL/GenBank/DDBJ whole genome shotgun (WGS) entry which is preliminary data.</text>
</comment>
<dbReference type="SUPFAM" id="SSF88713">
    <property type="entry name" value="Glycoside hydrolase/deacetylase"/>
    <property type="match status" value="1"/>
</dbReference>
<dbReference type="PROSITE" id="PS51677">
    <property type="entry name" value="NODB"/>
    <property type="match status" value="1"/>
</dbReference>
<dbReference type="PANTHER" id="PTHR34216">
    <property type="match status" value="1"/>
</dbReference>
<evidence type="ECO:0000313" key="5">
    <source>
        <dbReference type="EMBL" id="PIR12732.1"/>
    </source>
</evidence>
<dbReference type="EMBL" id="PCWW01000073">
    <property type="protein sequence ID" value="PIR12732.1"/>
    <property type="molecule type" value="Genomic_DNA"/>
</dbReference>
<dbReference type="InterPro" id="IPR002509">
    <property type="entry name" value="NODB_dom"/>
</dbReference>
<evidence type="ECO:0000259" key="4">
    <source>
        <dbReference type="PROSITE" id="PS51677"/>
    </source>
</evidence>
<sequence>MTKSRIKQIIYFILNFISIVFLPKKRAVILLYHYIDDSGLYLSVSSKDFKKQMQYLRQYGYNVISLEKLYSIIIKKKEIPKKTVVLTFDDGLKSQFKNAWPVLKKYNLPATFFASPHLLGKRLNNMEDKPQEVMGEEELLELSKSELIDIEPHAMTHRELTSLSLDEAKKEIIDSKKDLERLLNKKCEFFAYPRGAFNSEIINILRKENFKSAVSVKEGVAGRNSNLFKLPRNTIHGQMTEIEFIGKLNYFCAIFNFFRNLLCSKSYH</sequence>
<keyword evidence="3" id="KW-0812">Transmembrane</keyword>
<dbReference type="Proteomes" id="UP000230869">
    <property type="component" value="Unassembled WGS sequence"/>
</dbReference>
<gene>
    <name evidence="5" type="ORF">COV49_04340</name>
</gene>
<protein>
    <recommendedName>
        <fullName evidence="4">NodB homology domain-containing protein</fullName>
    </recommendedName>
</protein>
<accession>A0A2M6K7V7</accession>
<keyword evidence="3" id="KW-1133">Transmembrane helix</keyword>
<dbReference type="InterPro" id="IPR011330">
    <property type="entry name" value="Glyco_hydro/deAcase_b/a-brl"/>
</dbReference>
<dbReference type="GO" id="GO:0016810">
    <property type="term" value="F:hydrolase activity, acting on carbon-nitrogen (but not peptide) bonds"/>
    <property type="evidence" value="ECO:0007669"/>
    <property type="project" value="InterPro"/>
</dbReference>
<dbReference type="Gene3D" id="3.20.20.370">
    <property type="entry name" value="Glycoside hydrolase/deacetylase"/>
    <property type="match status" value="1"/>
</dbReference>
<feature type="domain" description="NodB homology" evidence="4">
    <location>
        <begin position="82"/>
        <end position="268"/>
    </location>
</feature>
<comment type="subcellular location">
    <subcellularLocation>
        <location evidence="1">Secreted</location>
    </subcellularLocation>
</comment>
<keyword evidence="3" id="KW-0472">Membrane</keyword>
<evidence type="ECO:0000256" key="3">
    <source>
        <dbReference type="SAM" id="Phobius"/>
    </source>
</evidence>
<dbReference type="Pfam" id="PF01522">
    <property type="entry name" value="Polysacc_deac_1"/>
    <property type="match status" value="1"/>
</dbReference>
<evidence type="ECO:0000313" key="6">
    <source>
        <dbReference type="Proteomes" id="UP000230869"/>
    </source>
</evidence>
<name>A0A2M6K7V7_9BACT</name>
<dbReference type="CDD" id="cd10918">
    <property type="entry name" value="CE4_NodB_like_5s_6s"/>
    <property type="match status" value="1"/>
</dbReference>
<dbReference type="InterPro" id="IPR051398">
    <property type="entry name" value="Polysacch_Deacetylase"/>
</dbReference>
<proteinExistence type="predicted"/>
<organism evidence="5 6">
    <name type="scientific">Candidatus Falkowbacteria bacterium CG11_big_fil_rev_8_21_14_0_20_39_10</name>
    <dbReference type="NCBI Taxonomy" id="1974570"/>
    <lineage>
        <taxon>Bacteria</taxon>
        <taxon>Candidatus Falkowiibacteriota</taxon>
    </lineage>
</organism>
<keyword evidence="2" id="KW-0732">Signal</keyword>